<dbReference type="SMART" id="SM00062">
    <property type="entry name" value="PBPb"/>
    <property type="match status" value="1"/>
</dbReference>
<sequence>MMSGPAADRRPGRRWESPGVSCDGSRSSLPSSLVAVLELFRGARGASLSTPRPGLGRGVPCPLEKHSRCSHRLPGRWIGMVRRRWLVATVLVVVALIAVGCQRPQAQQPAAPAKPASQVPDLGGRTIHVATDATYPPFEMLDASKTIVGYDIDLINDICQLANCKLEIKSTAWDGIFPALQKGDYDTVISGVTITPERAKTMGFTDAYMEVGQVVLVREDETRINGVDDLADKSVAVQRGTTNAEAATNFQKQKKVKTVKQFPTFDLAVKALLNKDVDAVIIDNTAASGYMGTNPDKLKVAGEKFTSEGLGIVVRKDANDLQAAFNAALKELKENGTLENLYQKWFVEWKPS</sequence>
<dbReference type="GO" id="GO:0015276">
    <property type="term" value="F:ligand-gated monoatomic ion channel activity"/>
    <property type="evidence" value="ECO:0007669"/>
    <property type="project" value="InterPro"/>
</dbReference>
<evidence type="ECO:0000256" key="1">
    <source>
        <dbReference type="ARBA" id="ARBA00022729"/>
    </source>
</evidence>
<dbReference type="Proteomes" id="UP000319353">
    <property type="component" value="Unassembled WGS sequence"/>
</dbReference>
<evidence type="ECO:0000259" key="4">
    <source>
        <dbReference type="SMART" id="SM00079"/>
    </source>
</evidence>
<dbReference type="SMART" id="SM00079">
    <property type="entry name" value="PBPe"/>
    <property type="match status" value="1"/>
</dbReference>
<dbReference type="Pfam" id="PF00497">
    <property type="entry name" value="SBP_bac_3"/>
    <property type="match status" value="1"/>
</dbReference>
<dbReference type="EMBL" id="VBAL01000136">
    <property type="protein sequence ID" value="TMI99352.1"/>
    <property type="molecule type" value="Genomic_DNA"/>
</dbReference>
<evidence type="ECO:0000256" key="2">
    <source>
        <dbReference type="SAM" id="MobiDB-lite"/>
    </source>
</evidence>
<proteinExistence type="predicted"/>
<keyword evidence="1" id="KW-0732">Signal</keyword>
<dbReference type="PANTHER" id="PTHR35936:SF17">
    <property type="entry name" value="ARGININE-BINDING EXTRACELLULAR PROTEIN ARTP"/>
    <property type="match status" value="1"/>
</dbReference>
<evidence type="ECO:0000259" key="3">
    <source>
        <dbReference type="SMART" id="SM00062"/>
    </source>
</evidence>
<organism evidence="5 6">
    <name type="scientific">Candidatus Segetimicrobium genomatis</name>
    <dbReference type="NCBI Taxonomy" id="2569760"/>
    <lineage>
        <taxon>Bacteria</taxon>
        <taxon>Bacillati</taxon>
        <taxon>Candidatus Sysuimicrobiota</taxon>
        <taxon>Candidatus Sysuimicrobiia</taxon>
        <taxon>Candidatus Sysuimicrobiales</taxon>
        <taxon>Candidatus Segetimicrobiaceae</taxon>
        <taxon>Candidatus Segetimicrobium</taxon>
    </lineage>
</organism>
<evidence type="ECO:0000313" key="5">
    <source>
        <dbReference type="EMBL" id="TMI99352.1"/>
    </source>
</evidence>
<protein>
    <submittedName>
        <fullName evidence="5">Basic amino acid ABC transporter substrate-binding protein</fullName>
    </submittedName>
</protein>
<feature type="region of interest" description="Disordered" evidence="2">
    <location>
        <begin position="1"/>
        <end position="28"/>
    </location>
</feature>
<comment type="caution">
    <text evidence="5">The sequence shown here is derived from an EMBL/GenBank/DDBJ whole genome shotgun (WGS) entry which is preliminary data.</text>
</comment>
<name>A0A537KUE2_9BACT</name>
<dbReference type="SUPFAM" id="SSF53850">
    <property type="entry name" value="Periplasmic binding protein-like II"/>
    <property type="match status" value="1"/>
</dbReference>
<dbReference type="Gene3D" id="3.40.190.10">
    <property type="entry name" value="Periplasmic binding protein-like II"/>
    <property type="match status" value="2"/>
</dbReference>
<gene>
    <name evidence="5" type="ORF">E6H01_11130</name>
</gene>
<dbReference type="PANTHER" id="PTHR35936">
    <property type="entry name" value="MEMBRANE-BOUND LYTIC MUREIN TRANSGLYCOSYLASE F"/>
    <property type="match status" value="1"/>
</dbReference>
<dbReference type="InterPro" id="IPR001320">
    <property type="entry name" value="Iontro_rcpt_C"/>
</dbReference>
<dbReference type="GO" id="GO:0016020">
    <property type="term" value="C:membrane"/>
    <property type="evidence" value="ECO:0007669"/>
    <property type="project" value="InterPro"/>
</dbReference>
<dbReference type="AlphaFoldDB" id="A0A537KUE2"/>
<feature type="compositionally biased region" description="Basic and acidic residues" evidence="2">
    <location>
        <begin position="7"/>
        <end position="16"/>
    </location>
</feature>
<feature type="domain" description="Solute-binding protein family 3/N-terminal" evidence="3">
    <location>
        <begin position="126"/>
        <end position="348"/>
    </location>
</feature>
<dbReference type="InterPro" id="IPR001638">
    <property type="entry name" value="Solute-binding_3/MltF_N"/>
</dbReference>
<accession>A0A537KUE2</accession>
<dbReference type="CDD" id="cd13624">
    <property type="entry name" value="PBP2_Arg_Lys_His"/>
    <property type="match status" value="1"/>
</dbReference>
<reference evidence="5 6" key="1">
    <citation type="journal article" date="2019" name="Nat. Microbiol.">
        <title>Mediterranean grassland soil C-N compound turnover is dependent on rainfall and depth, and is mediated by genomically divergent microorganisms.</title>
        <authorList>
            <person name="Diamond S."/>
            <person name="Andeer P.F."/>
            <person name="Li Z."/>
            <person name="Crits-Christoph A."/>
            <person name="Burstein D."/>
            <person name="Anantharaman K."/>
            <person name="Lane K.R."/>
            <person name="Thomas B.C."/>
            <person name="Pan C."/>
            <person name="Northen T.R."/>
            <person name="Banfield J.F."/>
        </authorList>
    </citation>
    <scope>NUCLEOTIDE SEQUENCE [LARGE SCALE GENOMIC DNA]</scope>
    <source>
        <strain evidence="5">NP_4</strain>
    </source>
</reference>
<feature type="domain" description="Ionotropic glutamate receptor C-terminal" evidence="4">
    <location>
        <begin position="126"/>
        <end position="348"/>
    </location>
</feature>
<evidence type="ECO:0000313" key="6">
    <source>
        <dbReference type="Proteomes" id="UP000319353"/>
    </source>
</evidence>